<sequence>MSRCKRCPQQYNIQRYQSNAMDNLHKNVRRIQDIFNSVFTQYTNRIETMEKQKLLLNNQASILNIAKDQLKDQDSKISDNNDSIHTIKRKIMYNEPADKLSQITLDVLKFILLVIGITLIIMIAKK</sequence>
<keyword evidence="1" id="KW-0472">Membrane</keyword>
<feature type="transmembrane region" description="Helical" evidence="1">
    <location>
        <begin position="107"/>
        <end position="124"/>
    </location>
</feature>
<dbReference type="AlphaFoldDB" id="A0A6C0JI51"/>
<keyword evidence="1" id="KW-1133">Transmembrane helix</keyword>
<evidence type="ECO:0000256" key="1">
    <source>
        <dbReference type="SAM" id="Phobius"/>
    </source>
</evidence>
<dbReference type="EMBL" id="MN740374">
    <property type="protein sequence ID" value="QHU03304.1"/>
    <property type="molecule type" value="Genomic_DNA"/>
</dbReference>
<reference evidence="2" key="1">
    <citation type="journal article" date="2020" name="Nature">
        <title>Giant virus diversity and host interactions through global metagenomics.</title>
        <authorList>
            <person name="Schulz F."/>
            <person name="Roux S."/>
            <person name="Paez-Espino D."/>
            <person name="Jungbluth S."/>
            <person name="Walsh D.A."/>
            <person name="Denef V.J."/>
            <person name="McMahon K.D."/>
            <person name="Konstantinidis K.T."/>
            <person name="Eloe-Fadrosh E.A."/>
            <person name="Kyrpides N.C."/>
            <person name="Woyke T."/>
        </authorList>
    </citation>
    <scope>NUCLEOTIDE SEQUENCE</scope>
    <source>
        <strain evidence="2">GVMAG-M-3300026093-6</strain>
    </source>
</reference>
<protein>
    <submittedName>
        <fullName evidence="2">Uncharacterized protein</fullName>
    </submittedName>
</protein>
<organism evidence="2">
    <name type="scientific">viral metagenome</name>
    <dbReference type="NCBI Taxonomy" id="1070528"/>
    <lineage>
        <taxon>unclassified sequences</taxon>
        <taxon>metagenomes</taxon>
        <taxon>organismal metagenomes</taxon>
    </lineage>
</organism>
<keyword evidence="1" id="KW-0812">Transmembrane</keyword>
<name>A0A6C0JI51_9ZZZZ</name>
<accession>A0A6C0JI51</accession>
<evidence type="ECO:0000313" key="2">
    <source>
        <dbReference type="EMBL" id="QHU03304.1"/>
    </source>
</evidence>
<proteinExistence type="predicted"/>